<evidence type="ECO:0000256" key="2">
    <source>
        <dbReference type="SAM" id="MobiDB-lite"/>
    </source>
</evidence>
<dbReference type="InterPro" id="IPR016024">
    <property type="entry name" value="ARM-type_fold"/>
</dbReference>
<organism evidence="4 5">
    <name type="scientific">Ornithorhynchus anatinus</name>
    <name type="common">Duckbill platypus</name>
    <dbReference type="NCBI Taxonomy" id="9258"/>
    <lineage>
        <taxon>Eukaryota</taxon>
        <taxon>Metazoa</taxon>
        <taxon>Chordata</taxon>
        <taxon>Craniata</taxon>
        <taxon>Vertebrata</taxon>
        <taxon>Euteleostomi</taxon>
        <taxon>Mammalia</taxon>
        <taxon>Monotremata</taxon>
        <taxon>Ornithorhynchidae</taxon>
        <taxon>Ornithorhynchus</taxon>
    </lineage>
</organism>
<dbReference type="GeneTree" id="ENSGT00940000153717"/>
<protein>
    <submittedName>
        <fullName evidence="4">RIPOR family member 3</fullName>
    </submittedName>
</protein>
<accession>F6QBR9</accession>
<keyword evidence="5" id="KW-1185">Reference proteome</keyword>
<dbReference type="STRING" id="9258.ENSOANP00000013822"/>
<dbReference type="InParanoid" id="F6QBR9"/>
<dbReference type="InterPro" id="IPR011989">
    <property type="entry name" value="ARM-like"/>
</dbReference>
<proteinExistence type="inferred from homology"/>
<dbReference type="FunCoup" id="F6QBR9">
    <property type="interactions" value="86"/>
</dbReference>
<dbReference type="SUPFAM" id="SSF48371">
    <property type="entry name" value="ARM repeat"/>
    <property type="match status" value="1"/>
</dbReference>
<evidence type="ECO:0000313" key="4">
    <source>
        <dbReference type="Ensembl" id="ENSOANP00000013822.3"/>
    </source>
</evidence>
<dbReference type="Ensembl" id="ENSOANT00000013825.3">
    <property type="protein sequence ID" value="ENSOANP00000013822.3"/>
    <property type="gene ID" value="ENSOANG00000008677.3"/>
</dbReference>
<dbReference type="Bgee" id="ENSOANG00000008677">
    <property type="expression patterns" value="Expressed in fibroblast and 6 other cell types or tissues"/>
</dbReference>
<evidence type="ECO:0000256" key="1">
    <source>
        <dbReference type="ARBA" id="ARBA00005744"/>
    </source>
</evidence>
<gene>
    <name evidence="4" type="primary">RIPOR3</name>
</gene>
<dbReference type="Proteomes" id="UP000002279">
    <property type="component" value="Unplaced"/>
</dbReference>
<dbReference type="InterPro" id="IPR026136">
    <property type="entry name" value="RIPOR3"/>
</dbReference>
<comment type="similarity">
    <text evidence="1">Belongs to the RIPOR family.</text>
</comment>
<evidence type="ECO:0000259" key="3">
    <source>
        <dbReference type="Pfam" id="PF15903"/>
    </source>
</evidence>
<dbReference type="Pfam" id="PF15903">
    <property type="entry name" value="PL48"/>
    <property type="match status" value="1"/>
</dbReference>
<sequence length="958" mass="107478">MEPGMGVASAAGMRWQLLPLVDMSVKVKYLSPGDVGAVGRSSSFAGFSTGQERKIAKSLSRNSTKSKKSSKSYAICLDPKPQQVKRIFEALKKGLKEYLGAQQAELDYLSGRHNDVRRNSRLAFYYDLDKQTRSVERHIRKMEFHISKVEELYEGYCIQCRLRDGASNMQHAFALSPSTKASRESLVELCKNLQECSEDMCLIEGALEVHLGEFHVKMKGLVGFARLCPGDHYEVLIRLGRQRWRLKGKIEADDSQIWDEEEKVFIPTLRAAFEIKVTELRGLTSLLVGMVMCDVTDFFTTRPQAIVVDITELGTIKLQLEVTWNPFDTESFFLSPGMATKFSVGSRKGSLYNWTPPNTPSFREKYYLSVLQQQGTRGGCGGPALLRYLSDGDLDEPLRGCRLKQPEGNEVDSFSSDDPREAESAASASDLGLPAPTPWPHSSIEEEERWGDHLRPPSPRLPPLALETPRRAGARPMTLDLGDGGQGDPADQKPPRTSGLRETIFEGRKQAEKVGREGQAEGSCPSIEKYLQEVLDLLKMLQPGLTQLQELEYQVLCFRDRLKARDSYQERSSMESLMETVLESFDFLNADFHEDDLSLFGSVKNPSVSNDGASRSLKALTKELTAGTDELDVVLIVHLQVCRALLQKLISPNLASLVQESLLEELFQQKGVLETLSSLDLQVVRNATSVEDILPQAIKRKRCLKLWRGSTEPGRVLVCSAAQLQNQLKKTLLHKIKAKYPGQLETVCVRMLEQMVTRGGLLAFSSLSEDLVTWFQFHGYLQKQNVNNLEKHFARLTKEVTLVEEVQCPGRLKRIKRLKGKRLSQLQPLPQTLRTLALLQLEENRRVGKAATSCLAGAAKNKSFREKAVLFYTDALTDRDGKLQQAACIALKHLRGIESIDQIASLCQSDLEDVRTAARETTLSFGEKGRSAFEKMDRICCEMRETLRQEADIEITIF</sequence>
<dbReference type="Gene3D" id="1.25.10.10">
    <property type="entry name" value="Leucine-rich Repeat Variant"/>
    <property type="match status" value="1"/>
</dbReference>
<dbReference type="PANTHER" id="PTHR15829">
    <property type="entry name" value="PROTEIN KINASE PKN/PRK1, EFFECTOR"/>
    <property type="match status" value="1"/>
</dbReference>
<evidence type="ECO:0000313" key="5">
    <source>
        <dbReference type="Proteomes" id="UP000002279"/>
    </source>
</evidence>
<dbReference type="AlphaFoldDB" id="F6QBR9"/>
<dbReference type="HOGENOM" id="CLU_459993_0_0_1"/>
<reference evidence="4" key="2">
    <citation type="submission" date="2025-09" db="UniProtKB">
        <authorList>
            <consortium name="Ensembl"/>
        </authorList>
    </citation>
    <scope>IDENTIFICATION</scope>
    <source>
        <strain evidence="4">Glennie</strain>
    </source>
</reference>
<dbReference type="eggNOG" id="ENOG502QY15">
    <property type="taxonomic scope" value="Eukaryota"/>
</dbReference>
<reference evidence="4" key="1">
    <citation type="submission" date="2025-08" db="UniProtKB">
        <authorList>
            <consortium name="Ensembl"/>
        </authorList>
    </citation>
    <scope>IDENTIFICATION</scope>
    <source>
        <strain evidence="4">Glennie</strain>
    </source>
</reference>
<feature type="domain" description="FAM65 N-terminal" evidence="3">
    <location>
        <begin position="38"/>
        <end position="373"/>
    </location>
</feature>
<name>F6QBR9_ORNAN</name>
<dbReference type="PANTHER" id="PTHR15829:SF15">
    <property type="entry name" value="RIPOR FAMILY MEMBER 3"/>
    <property type="match status" value="1"/>
</dbReference>
<feature type="region of interest" description="Disordered" evidence="2">
    <location>
        <begin position="399"/>
        <end position="502"/>
    </location>
</feature>
<dbReference type="InterPro" id="IPR031780">
    <property type="entry name" value="FAM65_N"/>
</dbReference>
<dbReference type="OMA" id="ELDYLCG"/>